<keyword evidence="3" id="KW-1185">Reference proteome</keyword>
<protein>
    <submittedName>
        <fullName evidence="2">Uncharacterized protein</fullName>
    </submittedName>
</protein>
<reference evidence="3" key="1">
    <citation type="submission" date="2015-01" db="EMBL/GenBank/DDBJ databases">
        <authorList>
            <person name="Aksoy S."/>
            <person name="Warren W."/>
            <person name="Wilson R.K."/>
        </authorList>
    </citation>
    <scope>NUCLEOTIDE SEQUENCE [LARGE SCALE GENOMIC DNA]</scope>
    <source>
        <strain evidence="3">IAEA</strain>
    </source>
</reference>
<proteinExistence type="predicted"/>
<evidence type="ECO:0000313" key="3">
    <source>
        <dbReference type="Proteomes" id="UP000092460"/>
    </source>
</evidence>
<feature type="compositionally biased region" description="Polar residues" evidence="1">
    <location>
        <begin position="39"/>
        <end position="54"/>
    </location>
</feature>
<dbReference type="EMBL" id="JXJN01006036">
    <property type="status" value="NOT_ANNOTATED_CDS"/>
    <property type="molecule type" value="Genomic_DNA"/>
</dbReference>
<evidence type="ECO:0000256" key="1">
    <source>
        <dbReference type="SAM" id="MobiDB-lite"/>
    </source>
</evidence>
<reference evidence="2" key="2">
    <citation type="submission" date="2020-05" db="UniProtKB">
        <authorList>
            <consortium name="EnsemblMetazoa"/>
        </authorList>
    </citation>
    <scope>IDENTIFICATION</scope>
    <source>
        <strain evidence="2">IAEA</strain>
    </source>
</reference>
<dbReference type="VEuPathDB" id="VectorBase:GPPI013423"/>
<dbReference type="AlphaFoldDB" id="A0A1B0AYZ0"/>
<feature type="region of interest" description="Disordered" evidence="1">
    <location>
        <begin position="39"/>
        <end position="62"/>
    </location>
</feature>
<name>A0A1B0AYZ0_9MUSC</name>
<sequence>MLSVLCSKLLHFANQSRLLSNCMRHHCKSHRSDLNVLSHQHNSTQSKVDSSGIRNSDKTKTVGHHKNVPMYLHMYLYTHIKNCNHVDQQQLCHSAMHAAPLAIIAPAHATIKEEKTSFTCYTTPHHTTPSYSTQTHKIIVQITL</sequence>
<accession>A0A1B0AYZ0</accession>
<dbReference type="EnsemblMetazoa" id="GPPI013423-RA">
    <property type="protein sequence ID" value="GPPI013423-PA"/>
    <property type="gene ID" value="GPPI013423"/>
</dbReference>
<organism evidence="2 3">
    <name type="scientific">Glossina palpalis gambiensis</name>
    <dbReference type="NCBI Taxonomy" id="67801"/>
    <lineage>
        <taxon>Eukaryota</taxon>
        <taxon>Metazoa</taxon>
        <taxon>Ecdysozoa</taxon>
        <taxon>Arthropoda</taxon>
        <taxon>Hexapoda</taxon>
        <taxon>Insecta</taxon>
        <taxon>Pterygota</taxon>
        <taxon>Neoptera</taxon>
        <taxon>Endopterygota</taxon>
        <taxon>Diptera</taxon>
        <taxon>Brachycera</taxon>
        <taxon>Muscomorpha</taxon>
        <taxon>Hippoboscoidea</taxon>
        <taxon>Glossinidae</taxon>
        <taxon>Glossina</taxon>
    </lineage>
</organism>
<evidence type="ECO:0000313" key="2">
    <source>
        <dbReference type="EnsemblMetazoa" id="GPPI013423-PA"/>
    </source>
</evidence>
<dbReference type="Proteomes" id="UP000092460">
    <property type="component" value="Unassembled WGS sequence"/>
</dbReference>